<evidence type="ECO:0000313" key="3">
    <source>
        <dbReference type="Proteomes" id="UP001165089"/>
    </source>
</evidence>
<evidence type="ECO:0000313" key="2">
    <source>
        <dbReference type="EMBL" id="GLH68873.1"/>
    </source>
</evidence>
<protein>
    <submittedName>
        <fullName evidence="2">Oxidoreductase/short-chain dehydrogenase</fullName>
    </submittedName>
</protein>
<dbReference type="Pfam" id="PF13561">
    <property type="entry name" value="adh_short_C2"/>
    <property type="match status" value="1"/>
</dbReference>
<reference evidence="2 3" key="1">
    <citation type="journal article" date="2023" name="Antonie Van Leeuwenhoek">
        <title>Mesoterricola silvestris gen. nov., sp. nov., Mesoterricola sediminis sp. nov., Geothrix oryzae sp. nov., Geothrix edaphica sp. nov., Geothrix rubra sp. nov., and Geothrix limicola sp. nov., six novel members of Acidobacteriota isolated from soils.</title>
        <authorList>
            <person name="Itoh H."/>
            <person name="Sugisawa Y."/>
            <person name="Mise K."/>
            <person name="Xu Z."/>
            <person name="Kuniyasu M."/>
            <person name="Ushijima N."/>
            <person name="Kawano K."/>
            <person name="Kobayashi E."/>
            <person name="Shiratori Y."/>
            <person name="Masuda Y."/>
            <person name="Senoo K."/>
        </authorList>
    </citation>
    <scope>NUCLEOTIDE SEQUENCE [LARGE SCALE GENOMIC DNA]</scope>
    <source>
        <strain evidence="2 3">Red803</strain>
    </source>
</reference>
<dbReference type="InterPro" id="IPR050259">
    <property type="entry name" value="SDR"/>
</dbReference>
<dbReference type="PANTHER" id="PTHR42879:SF6">
    <property type="entry name" value="NADPH-DEPENDENT REDUCTASE BACG"/>
    <property type="match status" value="1"/>
</dbReference>
<dbReference type="Proteomes" id="UP001165089">
    <property type="component" value="Unassembled WGS sequence"/>
</dbReference>
<dbReference type="RefSeq" id="WP_285722516.1">
    <property type="nucleotide sequence ID" value="NZ_BSDD01000001.1"/>
</dbReference>
<dbReference type="SUPFAM" id="SSF51735">
    <property type="entry name" value="NAD(P)-binding Rossmann-fold domains"/>
    <property type="match status" value="1"/>
</dbReference>
<dbReference type="InterPro" id="IPR002347">
    <property type="entry name" value="SDR_fam"/>
</dbReference>
<comment type="caution">
    <text evidence="2">The sequence shown here is derived from an EMBL/GenBank/DDBJ whole genome shotgun (WGS) entry which is preliminary data.</text>
</comment>
<sequence length="233" mass="24432">MESKVALVTAASKGMGAAIARELAARGWRLALLARSEAVEGLAAELGALAIRGSVTEAPDLDRLVEGALARFGRIDGVVVNTGHPAKGDLLALTDEDWRAGLDLLLLPTVRLARQVAPVMARQGGGAFLNLTSAAALEPNLAFPISSALRAAMAGYTRLFARRYAAQNLRMNSLLPGFVDSYEVSPEVLSTIPQGRPATVQEVARVAAFLLSDEAAYLNGVNLPFDGALSRGL</sequence>
<keyword evidence="3" id="KW-1185">Reference proteome</keyword>
<comment type="similarity">
    <text evidence="1">Belongs to the short-chain dehydrogenases/reductases (SDR) family.</text>
</comment>
<gene>
    <name evidence="2" type="ORF">GETHPA_04060</name>
</gene>
<organism evidence="2 3">
    <name type="scientific">Geothrix rubra</name>
    <dbReference type="NCBI Taxonomy" id="2927977"/>
    <lineage>
        <taxon>Bacteria</taxon>
        <taxon>Pseudomonadati</taxon>
        <taxon>Acidobacteriota</taxon>
        <taxon>Holophagae</taxon>
        <taxon>Holophagales</taxon>
        <taxon>Holophagaceae</taxon>
        <taxon>Geothrix</taxon>
    </lineage>
</organism>
<dbReference type="EMBL" id="BSDD01000001">
    <property type="protein sequence ID" value="GLH68873.1"/>
    <property type="molecule type" value="Genomic_DNA"/>
</dbReference>
<evidence type="ECO:0000256" key="1">
    <source>
        <dbReference type="ARBA" id="ARBA00006484"/>
    </source>
</evidence>
<name>A0ABQ5Q2J0_9BACT</name>
<accession>A0ABQ5Q2J0</accession>
<dbReference type="PRINTS" id="PR00081">
    <property type="entry name" value="GDHRDH"/>
</dbReference>
<dbReference type="InterPro" id="IPR036291">
    <property type="entry name" value="NAD(P)-bd_dom_sf"/>
</dbReference>
<dbReference type="Gene3D" id="3.40.50.720">
    <property type="entry name" value="NAD(P)-binding Rossmann-like Domain"/>
    <property type="match status" value="1"/>
</dbReference>
<dbReference type="PANTHER" id="PTHR42879">
    <property type="entry name" value="3-OXOACYL-(ACYL-CARRIER-PROTEIN) REDUCTASE"/>
    <property type="match status" value="1"/>
</dbReference>
<proteinExistence type="inferred from homology"/>